<protein>
    <submittedName>
        <fullName evidence="3">Uncharacterized protein</fullName>
    </submittedName>
</protein>
<organism evidence="3 4">
    <name type="scientific">candidate division WWE3 bacterium RIFCSPHIGHO2_02_FULL_38_14</name>
    <dbReference type="NCBI Taxonomy" id="1802620"/>
    <lineage>
        <taxon>Bacteria</taxon>
        <taxon>Katanobacteria</taxon>
    </lineage>
</organism>
<comment type="caution">
    <text evidence="3">The sequence shown here is derived from an EMBL/GenBank/DDBJ whole genome shotgun (WGS) entry which is preliminary data.</text>
</comment>
<keyword evidence="2" id="KW-0472">Membrane</keyword>
<dbReference type="Proteomes" id="UP000178127">
    <property type="component" value="Unassembled WGS sequence"/>
</dbReference>
<keyword evidence="2" id="KW-0812">Transmembrane</keyword>
<reference evidence="3 4" key="1">
    <citation type="journal article" date="2016" name="Nat. Commun.">
        <title>Thousands of microbial genomes shed light on interconnected biogeochemical processes in an aquifer system.</title>
        <authorList>
            <person name="Anantharaman K."/>
            <person name="Brown C.T."/>
            <person name="Hug L.A."/>
            <person name="Sharon I."/>
            <person name="Castelle C.J."/>
            <person name="Probst A.J."/>
            <person name="Thomas B.C."/>
            <person name="Singh A."/>
            <person name="Wilkins M.J."/>
            <person name="Karaoz U."/>
            <person name="Brodie E.L."/>
            <person name="Williams K.H."/>
            <person name="Hubbard S.S."/>
            <person name="Banfield J.F."/>
        </authorList>
    </citation>
    <scope>NUCLEOTIDE SEQUENCE [LARGE SCALE GENOMIC DNA]</scope>
</reference>
<keyword evidence="2" id="KW-1133">Transmembrane helix</keyword>
<gene>
    <name evidence="3" type="ORF">A3D91_04800</name>
</gene>
<feature type="compositionally biased region" description="Low complexity" evidence="1">
    <location>
        <begin position="60"/>
        <end position="70"/>
    </location>
</feature>
<feature type="region of interest" description="Disordered" evidence="1">
    <location>
        <begin position="51"/>
        <end position="70"/>
    </location>
</feature>
<sequence length="162" mass="17219">MSELLGGIFKLIPHSRAGFLVVAVVFGLIGFVGVQIYRGIGPAIPEPTVVPTSPSPEAPAAPEVPAAPVSPSEVEGLPIFSGSLRLDGNTYWPQTIESQYQPGVDKGLGILCYQSSTDSVRSFTNRFPNGMSDTTPCAFFRIYAYSYSAENIAAVSDVQPHP</sequence>
<proteinExistence type="predicted"/>
<evidence type="ECO:0000313" key="3">
    <source>
        <dbReference type="EMBL" id="OGC54047.1"/>
    </source>
</evidence>
<evidence type="ECO:0000256" key="2">
    <source>
        <dbReference type="SAM" id="Phobius"/>
    </source>
</evidence>
<evidence type="ECO:0000256" key="1">
    <source>
        <dbReference type="SAM" id="MobiDB-lite"/>
    </source>
</evidence>
<dbReference type="STRING" id="1802620.A3D91_04800"/>
<accession>A0A1F4VA26</accession>
<evidence type="ECO:0000313" key="4">
    <source>
        <dbReference type="Proteomes" id="UP000178127"/>
    </source>
</evidence>
<feature type="transmembrane region" description="Helical" evidence="2">
    <location>
        <begin position="17"/>
        <end position="37"/>
    </location>
</feature>
<dbReference type="AlphaFoldDB" id="A0A1F4VA26"/>
<dbReference type="EMBL" id="MEVD01000006">
    <property type="protein sequence ID" value="OGC54047.1"/>
    <property type="molecule type" value="Genomic_DNA"/>
</dbReference>
<name>A0A1F4VA26_UNCKA</name>